<evidence type="ECO:0000256" key="2">
    <source>
        <dbReference type="ARBA" id="ARBA00022448"/>
    </source>
</evidence>
<keyword evidence="6 7" id="KW-0472">Membrane</keyword>
<dbReference type="EMBL" id="JACJIA010000011">
    <property type="protein sequence ID" value="MBA8955292.1"/>
    <property type="molecule type" value="Genomic_DNA"/>
</dbReference>
<evidence type="ECO:0000256" key="1">
    <source>
        <dbReference type="ARBA" id="ARBA00004651"/>
    </source>
</evidence>
<dbReference type="InterPro" id="IPR000515">
    <property type="entry name" value="MetI-like"/>
</dbReference>
<evidence type="ECO:0000313" key="10">
    <source>
        <dbReference type="EMBL" id="MBA8955292.1"/>
    </source>
</evidence>
<dbReference type="AlphaFoldDB" id="A0A7W3LW29"/>
<dbReference type="PANTHER" id="PTHR30193">
    <property type="entry name" value="ABC TRANSPORTER PERMEASE PROTEIN"/>
    <property type="match status" value="1"/>
</dbReference>
<feature type="transmembrane region" description="Helical" evidence="7">
    <location>
        <begin position="59"/>
        <end position="85"/>
    </location>
</feature>
<dbReference type="RefSeq" id="WP_182847289.1">
    <property type="nucleotide sequence ID" value="NZ_BAAALP010000002.1"/>
</dbReference>
<sequence length="351" mass="37575">MTSGPPASPGASAPATSTPGAPPGDAAAPAAPAPGASGATVPARSAARPRRLRRWLSSAWFLIPALVLFALFVLLPIAIAGYAAFFRWGGFGPPSEFVGLDNFTRMAGDPIFRGDLWRGLVLVLLSLVLQLPLAVGTAMLLNGRMRGRAVYRMVFFAPYVLSEVVTGVLFGMIFLPGGGLADHLVGDLPLLGGLAGRWFSDPSTAMPTLFLVMTWKYFGFHMMLYLAGLQSIPGEVLEAASIDGAGPWRRFRHIVLPLLGPTLRISVFLSVIGSIQLFDLVWVITAGGPSHSTETMSITMFQYGFKRYQMGYASAISVAMFAISLVFSLLYQRYVLHRDLRGAVTAPGAPR</sequence>
<evidence type="ECO:0000256" key="8">
    <source>
        <dbReference type="SAM" id="MobiDB-lite"/>
    </source>
</evidence>
<evidence type="ECO:0000259" key="9">
    <source>
        <dbReference type="PROSITE" id="PS50928"/>
    </source>
</evidence>
<dbReference type="PROSITE" id="PS50928">
    <property type="entry name" value="ABC_TM1"/>
    <property type="match status" value="1"/>
</dbReference>
<evidence type="ECO:0000256" key="7">
    <source>
        <dbReference type="RuleBase" id="RU363032"/>
    </source>
</evidence>
<comment type="subcellular location">
    <subcellularLocation>
        <location evidence="1 7">Cell membrane</location>
        <topology evidence="1 7">Multi-pass membrane protein</topology>
    </subcellularLocation>
</comment>
<feature type="transmembrane region" description="Helical" evidence="7">
    <location>
        <begin position="208"/>
        <end position="227"/>
    </location>
</feature>
<proteinExistence type="inferred from homology"/>
<feature type="transmembrane region" description="Helical" evidence="7">
    <location>
        <begin position="153"/>
        <end position="175"/>
    </location>
</feature>
<feature type="transmembrane region" description="Helical" evidence="7">
    <location>
        <begin position="267"/>
        <end position="290"/>
    </location>
</feature>
<dbReference type="InterPro" id="IPR051393">
    <property type="entry name" value="ABC_transporter_permease"/>
</dbReference>
<feature type="transmembrane region" description="Helical" evidence="7">
    <location>
        <begin position="116"/>
        <end position="141"/>
    </location>
</feature>
<keyword evidence="11" id="KW-1185">Reference proteome</keyword>
<dbReference type="SUPFAM" id="SSF161098">
    <property type="entry name" value="MetI-like"/>
    <property type="match status" value="1"/>
</dbReference>
<comment type="caution">
    <text evidence="10">The sequence shown here is derived from an EMBL/GenBank/DDBJ whole genome shotgun (WGS) entry which is preliminary data.</text>
</comment>
<comment type="similarity">
    <text evidence="7">Belongs to the binding-protein-dependent transport system permease family.</text>
</comment>
<evidence type="ECO:0000313" key="11">
    <source>
        <dbReference type="Proteomes" id="UP000572680"/>
    </source>
</evidence>
<evidence type="ECO:0000256" key="4">
    <source>
        <dbReference type="ARBA" id="ARBA00022692"/>
    </source>
</evidence>
<feature type="transmembrane region" description="Helical" evidence="7">
    <location>
        <begin position="310"/>
        <end position="331"/>
    </location>
</feature>
<feature type="domain" description="ABC transmembrane type-1" evidence="9">
    <location>
        <begin position="116"/>
        <end position="331"/>
    </location>
</feature>
<dbReference type="PANTHER" id="PTHR30193:SF41">
    <property type="entry name" value="DIACETYLCHITOBIOSE UPTAKE SYSTEM PERMEASE PROTEIN NGCF"/>
    <property type="match status" value="1"/>
</dbReference>
<dbReference type="InterPro" id="IPR035906">
    <property type="entry name" value="MetI-like_sf"/>
</dbReference>
<accession>A0A7W3LW29</accession>
<keyword evidence="4 7" id="KW-0812">Transmembrane</keyword>
<name>A0A7W3LW29_ACTNM</name>
<dbReference type="Gene3D" id="1.10.3720.10">
    <property type="entry name" value="MetI-like"/>
    <property type="match status" value="1"/>
</dbReference>
<dbReference type="Pfam" id="PF00528">
    <property type="entry name" value="BPD_transp_1"/>
    <property type="match status" value="1"/>
</dbReference>
<dbReference type="GO" id="GO:0005886">
    <property type="term" value="C:plasma membrane"/>
    <property type="evidence" value="ECO:0007669"/>
    <property type="project" value="UniProtKB-SubCell"/>
</dbReference>
<protein>
    <submittedName>
        <fullName evidence="10">Raffinose/stachyose/melibiose transport system permease protein</fullName>
    </submittedName>
</protein>
<organism evidence="10 11">
    <name type="scientific">Actinomadura namibiensis</name>
    <dbReference type="NCBI Taxonomy" id="182080"/>
    <lineage>
        <taxon>Bacteria</taxon>
        <taxon>Bacillati</taxon>
        <taxon>Actinomycetota</taxon>
        <taxon>Actinomycetes</taxon>
        <taxon>Streptosporangiales</taxon>
        <taxon>Thermomonosporaceae</taxon>
        <taxon>Actinomadura</taxon>
    </lineage>
</organism>
<keyword evidence="3" id="KW-1003">Cell membrane</keyword>
<evidence type="ECO:0000256" key="5">
    <source>
        <dbReference type="ARBA" id="ARBA00022989"/>
    </source>
</evidence>
<reference evidence="10 11" key="1">
    <citation type="submission" date="2020-08" db="EMBL/GenBank/DDBJ databases">
        <title>Genomic Encyclopedia of Type Strains, Phase IV (KMG-IV): sequencing the most valuable type-strain genomes for metagenomic binning, comparative biology and taxonomic classification.</title>
        <authorList>
            <person name="Goeker M."/>
        </authorList>
    </citation>
    <scope>NUCLEOTIDE SEQUENCE [LARGE SCALE GENOMIC DNA]</scope>
    <source>
        <strain evidence="10 11">DSM 44197</strain>
    </source>
</reference>
<keyword evidence="5 7" id="KW-1133">Transmembrane helix</keyword>
<dbReference type="Proteomes" id="UP000572680">
    <property type="component" value="Unassembled WGS sequence"/>
</dbReference>
<dbReference type="GO" id="GO:0055085">
    <property type="term" value="P:transmembrane transport"/>
    <property type="evidence" value="ECO:0007669"/>
    <property type="project" value="InterPro"/>
</dbReference>
<evidence type="ECO:0000256" key="3">
    <source>
        <dbReference type="ARBA" id="ARBA00022475"/>
    </source>
</evidence>
<gene>
    <name evidence="10" type="ORF">HNR61_006966</name>
</gene>
<evidence type="ECO:0000256" key="6">
    <source>
        <dbReference type="ARBA" id="ARBA00023136"/>
    </source>
</evidence>
<keyword evidence="2 7" id="KW-0813">Transport</keyword>
<dbReference type="CDD" id="cd06261">
    <property type="entry name" value="TM_PBP2"/>
    <property type="match status" value="1"/>
</dbReference>
<feature type="region of interest" description="Disordered" evidence="8">
    <location>
        <begin position="1"/>
        <end position="43"/>
    </location>
</feature>